<organism evidence="2 3">
    <name type="scientific">Rhodovulum sulfidophilum</name>
    <name type="common">Rhodobacter sulfidophilus</name>
    <dbReference type="NCBI Taxonomy" id="35806"/>
    <lineage>
        <taxon>Bacteria</taxon>
        <taxon>Pseudomonadati</taxon>
        <taxon>Pseudomonadota</taxon>
        <taxon>Alphaproteobacteria</taxon>
        <taxon>Rhodobacterales</taxon>
        <taxon>Paracoccaceae</taxon>
        <taxon>Rhodovulum</taxon>
    </lineage>
</organism>
<proteinExistence type="predicted"/>
<gene>
    <name evidence="2" type="ORF">NHU_03120</name>
</gene>
<dbReference type="SUPFAM" id="SSF55729">
    <property type="entry name" value="Acyl-CoA N-acyltransferases (Nat)"/>
    <property type="match status" value="1"/>
</dbReference>
<dbReference type="eggNOG" id="COG3153">
    <property type="taxonomic scope" value="Bacteria"/>
</dbReference>
<dbReference type="EMBL" id="AP014800">
    <property type="protein sequence ID" value="BAQ70264.1"/>
    <property type="molecule type" value="Genomic_DNA"/>
</dbReference>
<dbReference type="AlphaFoldDB" id="A0A0D6B6C7"/>
<dbReference type="Proteomes" id="UP000064912">
    <property type="component" value="Chromosome"/>
</dbReference>
<evidence type="ECO:0000259" key="1">
    <source>
        <dbReference type="PROSITE" id="PS51186"/>
    </source>
</evidence>
<keyword evidence="2" id="KW-0808">Transferase</keyword>
<dbReference type="GO" id="GO:0016747">
    <property type="term" value="F:acyltransferase activity, transferring groups other than amino-acyl groups"/>
    <property type="evidence" value="ECO:0007669"/>
    <property type="project" value="InterPro"/>
</dbReference>
<dbReference type="PROSITE" id="PS51186">
    <property type="entry name" value="GNAT"/>
    <property type="match status" value="1"/>
</dbReference>
<feature type="domain" description="N-acetyltransferase" evidence="1">
    <location>
        <begin position="1"/>
        <end position="146"/>
    </location>
</feature>
<sequence>MLIRNEVGSDATMIRRIVTEAMQLLPQATGTEADIIDRLRRDDALILSLAAEDHGEAVGYLAVSMSRIGAESGWGLIGPLAVLPSRHGEGFGSALMAEAIRRLRSTCKGAALVGDPGYYARFGFRSYPGLRVGDCPPQFVQALPFDAAEPEGELYHHAAFGLTQEG</sequence>
<evidence type="ECO:0000313" key="3">
    <source>
        <dbReference type="Proteomes" id="UP000064912"/>
    </source>
</evidence>
<dbReference type="Gene3D" id="3.40.630.30">
    <property type="match status" value="1"/>
</dbReference>
<dbReference type="Pfam" id="PF00583">
    <property type="entry name" value="Acetyltransf_1"/>
    <property type="match status" value="1"/>
</dbReference>
<dbReference type="KEGG" id="rsu:NHU_03120"/>
<accession>A0A0D6B6C7</accession>
<dbReference type="InterPro" id="IPR016181">
    <property type="entry name" value="Acyl_CoA_acyltransferase"/>
</dbReference>
<protein>
    <submittedName>
        <fullName evidence="2">N-acetyltransferase GCN5</fullName>
    </submittedName>
</protein>
<dbReference type="CDD" id="cd04301">
    <property type="entry name" value="NAT_SF"/>
    <property type="match status" value="1"/>
</dbReference>
<name>A0A0D6B6C7_RHOSU</name>
<reference evidence="2 3" key="1">
    <citation type="submission" date="2015-02" db="EMBL/GenBank/DDBJ databases">
        <title>Genome sequene of Rhodovulum sulfidophilum DSM 2351.</title>
        <authorList>
            <person name="Nagao N."/>
        </authorList>
    </citation>
    <scope>NUCLEOTIDE SEQUENCE [LARGE SCALE GENOMIC DNA]</scope>
    <source>
        <strain evidence="2 3">DSM 2351</strain>
    </source>
</reference>
<evidence type="ECO:0000313" key="2">
    <source>
        <dbReference type="EMBL" id="BAQ70264.1"/>
    </source>
</evidence>
<dbReference type="InterPro" id="IPR000182">
    <property type="entry name" value="GNAT_dom"/>
</dbReference>
<dbReference type="PATRIC" id="fig|35806.4.peg.3204"/>